<name>A0A814LYY8_9BILA</name>
<evidence type="ECO:0000313" key="1">
    <source>
        <dbReference type="EMBL" id="CAF1069614.1"/>
    </source>
</evidence>
<dbReference type="EMBL" id="CAJNOO010000957">
    <property type="protein sequence ID" value="CAF1069614.1"/>
    <property type="molecule type" value="Genomic_DNA"/>
</dbReference>
<sequence length="243" mass="28306">MIELLLRRENGTAAPVPVFRAWKSTLYSIRKIILPPTPLSISSIYIPEDIRYNNTKKESLFCNSPSPDKVIAFALEEALKLLSPNPHWNGDDTFRTSPALFARSYYIYVWDEYSMKPIIYSCYENKSETCCHKLLESLFVHVKKRNITLNPSTIFIDFEQLTLSKQENVHREIANIIALPLILPNEINNCMENIIDELCNYDSELEKLTNYVIKNYIEDARFSSAMWNNFDTIDERPRTNSHL</sequence>
<dbReference type="Proteomes" id="UP000663882">
    <property type="component" value="Unassembled WGS sequence"/>
</dbReference>
<dbReference type="OrthoDB" id="10029846at2759"/>
<dbReference type="Proteomes" id="UP000663823">
    <property type="component" value="Unassembled WGS sequence"/>
</dbReference>
<reference evidence="1" key="1">
    <citation type="submission" date="2021-02" db="EMBL/GenBank/DDBJ databases">
        <authorList>
            <person name="Nowell W R."/>
        </authorList>
    </citation>
    <scope>NUCLEOTIDE SEQUENCE</scope>
</reference>
<organism evidence="1 3">
    <name type="scientific">Rotaria sordida</name>
    <dbReference type="NCBI Taxonomy" id="392033"/>
    <lineage>
        <taxon>Eukaryota</taxon>
        <taxon>Metazoa</taxon>
        <taxon>Spiralia</taxon>
        <taxon>Gnathifera</taxon>
        <taxon>Rotifera</taxon>
        <taxon>Eurotatoria</taxon>
        <taxon>Bdelloidea</taxon>
        <taxon>Philodinida</taxon>
        <taxon>Philodinidae</taxon>
        <taxon>Rotaria</taxon>
    </lineage>
</organism>
<comment type="caution">
    <text evidence="1">The sequence shown here is derived from an EMBL/GenBank/DDBJ whole genome shotgun (WGS) entry which is preliminary data.</text>
</comment>
<protein>
    <submittedName>
        <fullName evidence="1">Uncharacterized protein</fullName>
    </submittedName>
</protein>
<evidence type="ECO:0000313" key="2">
    <source>
        <dbReference type="EMBL" id="CAF3846734.1"/>
    </source>
</evidence>
<evidence type="ECO:0000313" key="3">
    <source>
        <dbReference type="Proteomes" id="UP000663882"/>
    </source>
</evidence>
<proteinExistence type="predicted"/>
<dbReference type="AlphaFoldDB" id="A0A814LYY8"/>
<gene>
    <name evidence="2" type="ORF">OTI717_LOCUS20920</name>
    <name evidence="1" type="ORF">RFH988_LOCUS17703</name>
</gene>
<accession>A0A814LYY8</accession>
<dbReference type="EMBL" id="CAJOAX010003300">
    <property type="protein sequence ID" value="CAF3846734.1"/>
    <property type="molecule type" value="Genomic_DNA"/>
</dbReference>